<name>A0A2Z6RHL4_9GLOM</name>
<gene>
    <name evidence="1" type="ORF">RclHR1_27400001</name>
</gene>
<accession>A0A2Z6RHL4</accession>
<evidence type="ECO:0000313" key="1">
    <source>
        <dbReference type="EMBL" id="GBB96391.1"/>
    </source>
</evidence>
<dbReference type="AlphaFoldDB" id="A0A2Z6RHL4"/>
<organism evidence="1 2">
    <name type="scientific">Rhizophagus clarus</name>
    <dbReference type="NCBI Taxonomy" id="94130"/>
    <lineage>
        <taxon>Eukaryota</taxon>
        <taxon>Fungi</taxon>
        <taxon>Fungi incertae sedis</taxon>
        <taxon>Mucoromycota</taxon>
        <taxon>Glomeromycotina</taxon>
        <taxon>Glomeromycetes</taxon>
        <taxon>Glomerales</taxon>
        <taxon>Glomeraceae</taxon>
        <taxon>Rhizophagus</taxon>
    </lineage>
</organism>
<protein>
    <submittedName>
        <fullName evidence="1">Uncharacterized protein</fullName>
    </submittedName>
</protein>
<dbReference type="Proteomes" id="UP000247702">
    <property type="component" value="Unassembled WGS sequence"/>
</dbReference>
<proteinExistence type="predicted"/>
<sequence>MRLWTLFRKSGVSFEADWIFRRSRTPFRGRPLRKEKSLEFRGGLAQNLEADWYFEGLEFRGGLVFRRSGTLVRNRPWYFEGPELEADQRWTPPRGGPGIIPKIKKNCLLVFINEMLINVSNSFFLICVFPEVF</sequence>
<reference evidence="1 2" key="1">
    <citation type="submission" date="2017-11" db="EMBL/GenBank/DDBJ databases">
        <title>The genome of Rhizophagus clarus HR1 reveals common genetic basis of auxotrophy among arbuscular mycorrhizal fungi.</title>
        <authorList>
            <person name="Kobayashi Y."/>
        </authorList>
    </citation>
    <scope>NUCLEOTIDE SEQUENCE [LARGE SCALE GENOMIC DNA]</scope>
    <source>
        <strain evidence="1 2">HR1</strain>
    </source>
</reference>
<dbReference type="EMBL" id="BEXD01001936">
    <property type="protein sequence ID" value="GBB96391.1"/>
    <property type="molecule type" value="Genomic_DNA"/>
</dbReference>
<keyword evidence="2" id="KW-1185">Reference proteome</keyword>
<comment type="caution">
    <text evidence="1">The sequence shown here is derived from an EMBL/GenBank/DDBJ whole genome shotgun (WGS) entry which is preliminary data.</text>
</comment>
<evidence type="ECO:0000313" key="2">
    <source>
        <dbReference type="Proteomes" id="UP000247702"/>
    </source>
</evidence>